<geneLocation type="mitochondrion" evidence="13"/>
<comment type="similarity">
    <text evidence="3 10">Belongs to the complex I subunit 1 family.</text>
</comment>
<dbReference type="InterPro" id="IPR001694">
    <property type="entry name" value="NADH_UbQ_OxRdtase_su1/FPO"/>
</dbReference>
<evidence type="ECO:0000256" key="9">
    <source>
        <dbReference type="ARBA" id="ARBA00023136"/>
    </source>
</evidence>
<feature type="transmembrane region" description="Helical" evidence="12">
    <location>
        <begin position="281"/>
        <end position="304"/>
    </location>
</feature>
<dbReference type="RefSeq" id="YP_007026945.1">
    <property type="nucleotide sequence ID" value="NC_019663.1"/>
</dbReference>
<dbReference type="EC" id="7.1.1.2" evidence="11"/>
<dbReference type="GO" id="GO:0003954">
    <property type="term" value="F:NADH dehydrogenase activity"/>
    <property type="evidence" value="ECO:0007669"/>
    <property type="project" value="TreeGrafter"/>
</dbReference>
<evidence type="ECO:0000313" key="13">
    <source>
        <dbReference type="EMBL" id="AFV32090.1"/>
    </source>
</evidence>
<evidence type="ECO:0000256" key="11">
    <source>
        <dbReference type="RuleBase" id="RU000473"/>
    </source>
</evidence>
<keyword evidence="6 10" id="KW-0812">Transmembrane</keyword>
<dbReference type="PANTHER" id="PTHR11432:SF3">
    <property type="entry name" value="NADH-UBIQUINONE OXIDOREDUCTASE CHAIN 1"/>
    <property type="match status" value="1"/>
</dbReference>
<evidence type="ECO:0000256" key="8">
    <source>
        <dbReference type="ARBA" id="ARBA00023075"/>
    </source>
</evidence>
<keyword evidence="10" id="KW-0520">NAD</keyword>
<protein>
    <recommendedName>
        <fullName evidence="4 11">NADH-ubiquinone oxidoreductase chain 1</fullName>
        <ecNumber evidence="11">7.1.1.2</ecNumber>
    </recommendedName>
</protein>
<gene>
    <name evidence="13" type="primary">ND1</name>
</gene>
<sequence length="314" mass="36815">MLLMYLFLILFVFVSVAFFTLLERKILGYVQIRKGPCRVSLIGLFQPFSDAMKLVSKEFSVLLSINMIIYFMIPFLSIFLMMLYWIIYKWMNGEWIFNYGLMMMLCISSLSVYVILGGGWSSNSKYAILGAYRGIAQVISYEVSMAFMLIGIIMWTGEYSIISLMELQEMNSMMWGCMILMLYWLLICFCETNRSPFDLSEGESELVSGYNVEYGGFLFALLFISEYGSIMYFCLLSSYLFLGGMYNEIMMMMLMCMFLFIRGTLVRFRYDKLMIIAWKNVLPFSIIIVLMIMQLFFVINYIVFNNWVSFSMIF</sequence>
<dbReference type="PROSITE" id="PS00667">
    <property type="entry name" value="COMPLEX1_ND1_1"/>
    <property type="match status" value="1"/>
</dbReference>
<dbReference type="GO" id="GO:0008137">
    <property type="term" value="F:NADH dehydrogenase (ubiquinone) activity"/>
    <property type="evidence" value="ECO:0007669"/>
    <property type="project" value="UniProtKB-EC"/>
</dbReference>
<dbReference type="CTD" id="4535"/>
<feature type="transmembrane region" description="Helical" evidence="12">
    <location>
        <begin position="211"/>
        <end position="233"/>
    </location>
</feature>
<dbReference type="EMBL" id="JQ665719">
    <property type="protein sequence ID" value="AFV32090.1"/>
    <property type="molecule type" value="Genomic_DNA"/>
</dbReference>
<name>K7QM73_9ACAR</name>
<feature type="transmembrane region" description="Helical" evidence="12">
    <location>
        <begin position="6"/>
        <end position="23"/>
    </location>
</feature>
<evidence type="ECO:0000256" key="6">
    <source>
        <dbReference type="ARBA" id="ARBA00022692"/>
    </source>
</evidence>
<dbReference type="GO" id="GO:0005743">
    <property type="term" value="C:mitochondrial inner membrane"/>
    <property type="evidence" value="ECO:0007669"/>
    <property type="project" value="UniProtKB-SubCell"/>
</dbReference>
<dbReference type="PANTHER" id="PTHR11432">
    <property type="entry name" value="NADH DEHYDROGENASE SUBUNIT 1"/>
    <property type="match status" value="1"/>
</dbReference>
<keyword evidence="5" id="KW-0813">Transport</keyword>
<keyword evidence="11 13" id="KW-0496">Mitochondrion</keyword>
<evidence type="ECO:0000256" key="12">
    <source>
        <dbReference type="SAM" id="Phobius"/>
    </source>
</evidence>
<comment type="function">
    <text evidence="1">Core subunit of the mitochondrial membrane respiratory chain NADH dehydrogenase (Complex I) that is believed to belong to the minimal assembly required for catalysis. Complex I functions in the transfer of electrons from NADH to the respiratory chain. The immediate electron acceptor for the enzyme is believed to be ubiquinone.</text>
</comment>
<dbReference type="GO" id="GO:0009060">
    <property type="term" value="P:aerobic respiration"/>
    <property type="evidence" value="ECO:0007669"/>
    <property type="project" value="TreeGrafter"/>
</dbReference>
<dbReference type="GeneID" id="14050551"/>
<keyword evidence="7 12" id="KW-1133">Transmembrane helix</keyword>
<keyword evidence="9 12" id="KW-0472">Membrane</keyword>
<feature type="transmembrane region" description="Helical" evidence="12">
    <location>
        <begin position="61"/>
        <end position="87"/>
    </location>
</feature>
<feature type="transmembrane region" description="Helical" evidence="12">
    <location>
        <begin position="132"/>
        <end position="153"/>
    </location>
</feature>
<dbReference type="Pfam" id="PF00146">
    <property type="entry name" value="NADHdh"/>
    <property type="match status" value="1"/>
</dbReference>
<dbReference type="InterPro" id="IPR018086">
    <property type="entry name" value="NADH_UbQ_OxRdtase_su1_CS"/>
</dbReference>
<evidence type="ECO:0000256" key="1">
    <source>
        <dbReference type="ARBA" id="ARBA00003257"/>
    </source>
</evidence>
<feature type="transmembrane region" description="Helical" evidence="12">
    <location>
        <begin position="239"/>
        <end position="261"/>
    </location>
</feature>
<keyword evidence="8 11" id="KW-0830">Ubiquinone</keyword>
<evidence type="ECO:0000256" key="4">
    <source>
        <dbReference type="ARBA" id="ARBA00021009"/>
    </source>
</evidence>
<organism evidence="13">
    <name type="scientific">Nuttalliella namaqua</name>
    <dbReference type="NCBI Taxonomy" id="1029659"/>
    <lineage>
        <taxon>Eukaryota</taxon>
        <taxon>Metazoa</taxon>
        <taxon>Ecdysozoa</taxon>
        <taxon>Arthropoda</taxon>
        <taxon>Chelicerata</taxon>
        <taxon>Arachnida</taxon>
        <taxon>Acari</taxon>
        <taxon>Parasitiformes</taxon>
        <taxon>Ixodida</taxon>
        <taxon>Ixodoidea</taxon>
        <taxon>Nuttalliellidae</taxon>
        <taxon>Nuttalliella</taxon>
    </lineage>
</organism>
<evidence type="ECO:0000256" key="7">
    <source>
        <dbReference type="ARBA" id="ARBA00022989"/>
    </source>
</evidence>
<dbReference type="AlphaFoldDB" id="K7QM73"/>
<feature type="transmembrane region" description="Helical" evidence="12">
    <location>
        <begin position="99"/>
        <end position="120"/>
    </location>
</feature>
<dbReference type="PROSITE" id="PS00668">
    <property type="entry name" value="COMPLEX1_ND1_2"/>
    <property type="match status" value="1"/>
</dbReference>
<dbReference type="HAMAP" id="MF_01350">
    <property type="entry name" value="NDH1_NuoH"/>
    <property type="match status" value="1"/>
</dbReference>
<evidence type="ECO:0000256" key="3">
    <source>
        <dbReference type="ARBA" id="ARBA00010535"/>
    </source>
</evidence>
<feature type="transmembrane region" description="Helical" evidence="12">
    <location>
        <begin position="173"/>
        <end position="190"/>
    </location>
</feature>
<accession>K7QM73</accession>
<comment type="subcellular location">
    <subcellularLocation>
        <location evidence="10">Mitochondrion inner membrane</location>
        <topology evidence="10">Multi-pass membrane protein</topology>
    </subcellularLocation>
    <subcellularLocation>
        <location evidence="2">Mitochondrion membrane</location>
        <topology evidence="2">Multi-pass membrane protein</topology>
    </subcellularLocation>
</comment>
<evidence type="ECO:0000256" key="5">
    <source>
        <dbReference type="ARBA" id="ARBA00022448"/>
    </source>
</evidence>
<proteinExistence type="inferred from homology"/>
<evidence type="ECO:0000256" key="10">
    <source>
        <dbReference type="RuleBase" id="RU000471"/>
    </source>
</evidence>
<comment type="catalytic activity">
    <reaction evidence="11">
        <text>a ubiquinone + NADH + 5 H(+)(in) = a ubiquinol + NAD(+) + 4 H(+)(out)</text>
        <dbReference type="Rhea" id="RHEA:29091"/>
        <dbReference type="Rhea" id="RHEA-COMP:9565"/>
        <dbReference type="Rhea" id="RHEA-COMP:9566"/>
        <dbReference type="ChEBI" id="CHEBI:15378"/>
        <dbReference type="ChEBI" id="CHEBI:16389"/>
        <dbReference type="ChEBI" id="CHEBI:17976"/>
        <dbReference type="ChEBI" id="CHEBI:57540"/>
        <dbReference type="ChEBI" id="CHEBI:57945"/>
        <dbReference type="EC" id="7.1.1.2"/>
    </reaction>
</comment>
<evidence type="ECO:0000256" key="2">
    <source>
        <dbReference type="ARBA" id="ARBA00004225"/>
    </source>
</evidence>
<reference evidence="13" key="1">
    <citation type="journal article" date="2012" name="PLoS ONE">
        <title>The Mitochondrial Genomes of Nuttalliella namaqua (Ixodoidea: Nuttalliellidae) and Argas africolumbae (Ixodoidae: Argasidae): Estimation of Divergence Dates for the Major Tick Lineages and Reconstruction of Ancestral Blood-Feeding Characters.</title>
        <authorList>
            <person name="Mans B.J."/>
            <person name="de Klerk D."/>
            <person name="Pienaar R."/>
            <person name="de Castro M.H."/>
            <person name="Latif A.A."/>
        </authorList>
    </citation>
    <scope>NUCLEOTIDE SEQUENCE</scope>
</reference>